<gene>
    <name evidence="8" type="ORF">AVDCRST_MAG38-2560</name>
</gene>
<keyword evidence="5 6" id="KW-0472">Membrane</keyword>
<reference evidence="8" key="1">
    <citation type="submission" date="2020-02" db="EMBL/GenBank/DDBJ databases">
        <authorList>
            <person name="Meier V. D."/>
        </authorList>
    </citation>
    <scope>NUCLEOTIDE SEQUENCE</scope>
    <source>
        <strain evidence="8">AVDCRST_MAG38</strain>
    </source>
</reference>
<dbReference type="GO" id="GO:0005886">
    <property type="term" value="C:plasma membrane"/>
    <property type="evidence" value="ECO:0007669"/>
    <property type="project" value="UniProtKB-SubCell"/>
</dbReference>
<protein>
    <recommendedName>
        <fullName evidence="7">DUF3817 domain-containing protein</fullName>
    </recommendedName>
</protein>
<evidence type="ECO:0000313" key="8">
    <source>
        <dbReference type="EMBL" id="CAA9489828.1"/>
    </source>
</evidence>
<dbReference type="AlphaFoldDB" id="A0A6J4SBG4"/>
<sequence>MAVTTSPDLAASRRLLNIITVVGLLDALLLLVLLYFAFIDRNEEMISLLGPIHGFGFVALLGLTAKGAMDARWGWWFPVAVLVTGGPLGSLLGELRVRRSLNQPVAA</sequence>
<comment type="subcellular location">
    <subcellularLocation>
        <location evidence="1">Cell membrane</location>
        <topology evidence="1">Multi-pass membrane protein</topology>
    </subcellularLocation>
</comment>
<dbReference type="NCBIfam" id="TIGR03954">
    <property type="entry name" value="integ_memb_HG"/>
    <property type="match status" value="1"/>
</dbReference>
<organism evidence="8">
    <name type="scientific">uncultured Solirubrobacteraceae bacterium</name>
    <dbReference type="NCBI Taxonomy" id="1162706"/>
    <lineage>
        <taxon>Bacteria</taxon>
        <taxon>Bacillati</taxon>
        <taxon>Actinomycetota</taxon>
        <taxon>Thermoleophilia</taxon>
        <taxon>Solirubrobacterales</taxon>
        <taxon>Solirubrobacteraceae</taxon>
        <taxon>environmental samples</taxon>
    </lineage>
</organism>
<keyword evidence="2" id="KW-1003">Cell membrane</keyword>
<evidence type="ECO:0000256" key="3">
    <source>
        <dbReference type="ARBA" id="ARBA00022692"/>
    </source>
</evidence>
<dbReference type="Pfam" id="PF12823">
    <property type="entry name" value="DUF3817"/>
    <property type="match status" value="1"/>
</dbReference>
<feature type="transmembrane region" description="Helical" evidence="6">
    <location>
        <begin position="15"/>
        <end position="38"/>
    </location>
</feature>
<feature type="transmembrane region" description="Helical" evidence="6">
    <location>
        <begin position="75"/>
        <end position="93"/>
    </location>
</feature>
<dbReference type="InterPro" id="IPR023845">
    <property type="entry name" value="DUF3817_TM"/>
</dbReference>
<proteinExistence type="predicted"/>
<accession>A0A6J4SBG4</accession>
<evidence type="ECO:0000259" key="7">
    <source>
        <dbReference type="Pfam" id="PF12823"/>
    </source>
</evidence>
<evidence type="ECO:0000256" key="2">
    <source>
        <dbReference type="ARBA" id="ARBA00022475"/>
    </source>
</evidence>
<name>A0A6J4SBG4_9ACTN</name>
<evidence type="ECO:0000256" key="1">
    <source>
        <dbReference type="ARBA" id="ARBA00004651"/>
    </source>
</evidence>
<feature type="domain" description="DUF3817" evidence="7">
    <location>
        <begin position="17"/>
        <end position="99"/>
    </location>
</feature>
<feature type="transmembrane region" description="Helical" evidence="6">
    <location>
        <begin position="45"/>
        <end position="63"/>
    </location>
</feature>
<keyword evidence="4 6" id="KW-1133">Transmembrane helix</keyword>
<dbReference type="EMBL" id="CADCVJ010000215">
    <property type="protein sequence ID" value="CAA9489828.1"/>
    <property type="molecule type" value="Genomic_DNA"/>
</dbReference>
<evidence type="ECO:0000256" key="6">
    <source>
        <dbReference type="SAM" id="Phobius"/>
    </source>
</evidence>
<keyword evidence="3 6" id="KW-0812">Transmembrane</keyword>
<evidence type="ECO:0000256" key="4">
    <source>
        <dbReference type="ARBA" id="ARBA00022989"/>
    </source>
</evidence>
<evidence type="ECO:0000256" key="5">
    <source>
        <dbReference type="ARBA" id="ARBA00023136"/>
    </source>
</evidence>